<accession>A0A4R4YQA0</accession>
<dbReference type="Proteomes" id="UP000295302">
    <property type="component" value="Unassembled WGS sequence"/>
</dbReference>
<dbReference type="PANTHER" id="PTHR12682:SF11">
    <property type="entry name" value="PROTEIN ARCHEASE"/>
    <property type="match status" value="1"/>
</dbReference>
<dbReference type="OrthoDB" id="3827441at2"/>
<evidence type="ECO:0000256" key="2">
    <source>
        <dbReference type="ARBA" id="ARBA00022694"/>
    </source>
</evidence>
<feature type="domain" description="Archease" evidence="5">
    <location>
        <begin position="6"/>
        <end position="135"/>
    </location>
</feature>
<dbReference type="Gene3D" id="3.55.10.10">
    <property type="entry name" value="Archease domain"/>
    <property type="match status" value="1"/>
</dbReference>
<dbReference type="SUPFAM" id="SSF69819">
    <property type="entry name" value="MTH1598-like"/>
    <property type="match status" value="1"/>
</dbReference>
<comment type="similarity">
    <text evidence="1">Belongs to the archease family.</text>
</comment>
<dbReference type="InterPro" id="IPR036820">
    <property type="entry name" value="Archease_dom_sf"/>
</dbReference>
<evidence type="ECO:0000256" key="1">
    <source>
        <dbReference type="ARBA" id="ARBA00007963"/>
    </source>
</evidence>
<evidence type="ECO:0000313" key="6">
    <source>
        <dbReference type="EMBL" id="TDD47365.1"/>
    </source>
</evidence>
<keyword evidence="4" id="KW-0106">Calcium</keyword>
<evidence type="ECO:0000256" key="3">
    <source>
        <dbReference type="ARBA" id="ARBA00022723"/>
    </source>
</evidence>
<organism evidence="6 7">
    <name type="scientific">Nonomuraea terrae</name>
    <dbReference type="NCBI Taxonomy" id="2530383"/>
    <lineage>
        <taxon>Bacteria</taxon>
        <taxon>Bacillati</taxon>
        <taxon>Actinomycetota</taxon>
        <taxon>Actinomycetes</taxon>
        <taxon>Streptosporangiales</taxon>
        <taxon>Streptosporangiaceae</taxon>
        <taxon>Nonomuraea</taxon>
    </lineage>
</organism>
<dbReference type="EMBL" id="SMKQ01000047">
    <property type="protein sequence ID" value="TDD47365.1"/>
    <property type="molecule type" value="Genomic_DNA"/>
</dbReference>
<name>A0A4R4YQA0_9ACTN</name>
<protein>
    <submittedName>
        <fullName evidence="6">Archease</fullName>
    </submittedName>
</protein>
<evidence type="ECO:0000313" key="7">
    <source>
        <dbReference type="Proteomes" id="UP000295302"/>
    </source>
</evidence>
<comment type="caution">
    <text evidence="6">The sequence shown here is derived from an EMBL/GenBank/DDBJ whole genome shotgun (WGS) entry which is preliminary data.</text>
</comment>
<dbReference type="InterPro" id="IPR023572">
    <property type="entry name" value="Archease_dom"/>
</dbReference>
<sequence>MSRGHRTIPHTADIALEAWADSREECLAEVVKALVESFADAGSAASGESVAFTAPEEGDEELLAALLEEVIYQLEVHGRLTVDVVPDPAGTGLRLVTVPAEAAEQVGATPKAVTGHDVRFGQENGRWHARVVVDV</sequence>
<dbReference type="GO" id="GO:0008033">
    <property type="term" value="P:tRNA processing"/>
    <property type="evidence" value="ECO:0007669"/>
    <property type="project" value="UniProtKB-KW"/>
</dbReference>
<reference evidence="6 7" key="1">
    <citation type="submission" date="2019-03" db="EMBL/GenBank/DDBJ databases">
        <title>Draft genome sequences of novel Actinobacteria.</title>
        <authorList>
            <person name="Sahin N."/>
            <person name="Ay H."/>
            <person name="Saygin H."/>
        </authorList>
    </citation>
    <scope>NUCLEOTIDE SEQUENCE [LARGE SCALE GENOMIC DNA]</scope>
    <source>
        <strain evidence="6 7">CH32</strain>
    </source>
</reference>
<dbReference type="RefSeq" id="WP_132613833.1">
    <property type="nucleotide sequence ID" value="NZ_SMKQ01000047.1"/>
</dbReference>
<keyword evidence="2" id="KW-0819">tRNA processing</keyword>
<dbReference type="GO" id="GO:0046872">
    <property type="term" value="F:metal ion binding"/>
    <property type="evidence" value="ECO:0007669"/>
    <property type="project" value="UniProtKB-KW"/>
</dbReference>
<dbReference type="PANTHER" id="PTHR12682">
    <property type="entry name" value="ARCHEASE"/>
    <property type="match status" value="1"/>
</dbReference>
<keyword evidence="7" id="KW-1185">Reference proteome</keyword>
<dbReference type="InterPro" id="IPR002804">
    <property type="entry name" value="Archease"/>
</dbReference>
<proteinExistence type="inferred from homology"/>
<gene>
    <name evidence="6" type="ORF">E1286_17655</name>
</gene>
<dbReference type="Pfam" id="PF01951">
    <property type="entry name" value="Archease"/>
    <property type="match status" value="1"/>
</dbReference>
<evidence type="ECO:0000259" key="5">
    <source>
        <dbReference type="Pfam" id="PF01951"/>
    </source>
</evidence>
<dbReference type="AlphaFoldDB" id="A0A4R4YQA0"/>
<evidence type="ECO:0000256" key="4">
    <source>
        <dbReference type="ARBA" id="ARBA00022837"/>
    </source>
</evidence>
<keyword evidence="3" id="KW-0479">Metal-binding</keyword>